<dbReference type="AlphaFoldDB" id="M6FLP6"/>
<comment type="caution">
    <text evidence="1">The sequence shown here is derived from an EMBL/GenBank/DDBJ whole genome shotgun (WGS) entry which is preliminary data.</text>
</comment>
<proteinExistence type="predicted"/>
<protein>
    <submittedName>
        <fullName evidence="1">Uncharacterized protein</fullName>
    </submittedName>
</protein>
<evidence type="ECO:0000313" key="1">
    <source>
        <dbReference type="EMBL" id="EMM71019.1"/>
    </source>
</evidence>
<gene>
    <name evidence="1" type="ORF">LEP1GSC038_1589</name>
</gene>
<dbReference type="EMBL" id="AFJM02000060">
    <property type="protein sequence ID" value="EMM71019.1"/>
    <property type="molecule type" value="Genomic_DNA"/>
</dbReference>
<dbReference type="Proteomes" id="UP000012101">
    <property type="component" value="Unassembled WGS sequence"/>
</dbReference>
<name>M6FLP6_9LEPT</name>
<evidence type="ECO:0000313" key="2">
    <source>
        <dbReference type="Proteomes" id="UP000012101"/>
    </source>
</evidence>
<organism evidence="1 2">
    <name type="scientific">Leptospira weilii str. 2006001855</name>
    <dbReference type="NCBI Taxonomy" id="996804"/>
    <lineage>
        <taxon>Bacteria</taxon>
        <taxon>Pseudomonadati</taxon>
        <taxon>Spirochaetota</taxon>
        <taxon>Spirochaetia</taxon>
        <taxon>Leptospirales</taxon>
        <taxon>Leptospiraceae</taxon>
        <taxon>Leptospira</taxon>
    </lineage>
</organism>
<sequence length="42" mass="4964">MLRHGFTPIFEKNYKSEIVLNFDSNKIDFSILKGSFCFYLSL</sequence>
<accession>M6FLP6</accession>
<reference evidence="1 2" key="1">
    <citation type="submission" date="2013-01" db="EMBL/GenBank/DDBJ databases">
        <authorList>
            <person name="Harkins D.M."/>
            <person name="Durkin A.S."/>
            <person name="Brinkac L.M."/>
            <person name="Haft D.H."/>
            <person name="Selengut J.D."/>
            <person name="Sanka R."/>
            <person name="DePew J."/>
            <person name="Purushe J."/>
            <person name="Hospenthal D.R."/>
            <person name="Murray C.K."/>
            <person name="Pimentel G."/>
            <person name="Wasfy M."/>
            <person name="Vinetz J.M."/>
            <person name="Sutton G.G."/>
            <person name="Nierman W.C."/>
            <person name="Fouts D.E."/>
        </authorList>
    </citation>
    <scope>NUCLEOTIDE SEQUENCE [LARGE SCALE GENOMIC DNA]</scope>
    <source>
        <strain evidence="1 2">2006001855</strain>
    </source>
</reference>